<reference evidence="1" key="1">
    <citation type="journal article" date="2021" name="Proc. Natl. Acad. Sci. U.S.A.">
        <title>A Catalog of Tens of Thousands of Viruses from Human Metagenomes Reveals Hidden Associations with Chronic Diseases.</title>
        <authorList>
            <person name="Tisza M.J."/>
            <person name="Buck C.B."/>
        </authorList>
    </citation>
    <scope>NUCLEOTIDE SEQUENCE</scope>
    <source>
        <strain evidence="1">Ctrub15</strain>
    </source>
</reference>
<evidence type="ECO:0000313" key="1">
    <source>
        <dbReference type="EMBL" id="DAD73754.1"/>
    </source>
</evidence>
<organism evidence="1">
    <name type="scientific">Podoviridae sp. ctrub15</name>
    <dbReference type="NCBI Taxonomy" id="2826581"/>
    <lineage>
        <taxon>Viruses</taxon>
        <taxon>Duplodnaviria</taxon>
        <taxon>Heunggongvirae</taxon>
        <taxon>Uroviricota</taxon>
        <taxon>Caudoviricetes</taxon>
    </lineage>
</organism>
<protein>
    <submittedName>
        <fullName evidence="1">Ankyrin repeats effector</fullName>
    </submittedName>
</protein>
<proteinExistence type="predicted"/>
<sequence length="259" mass="29293">MLEDNQENVEVTNMTETQYFERECDQKLFEVLSNAKAATLENDLKTAKHLLSEGADINARSFNHDIPGGFLLPCALDDLTYQPQRLLLDVLRFCLNNGFDPKLDNGVCGAQTLCHFFLFNFLNVSLLTGIKDLLRAGCDPTVKAYLFRDEPRPENALYYIREELADAFSVDDDFLSMLDYAAIHQCLVKRSKQQNFESVEPVTEALNCSINAVFPYGGFSIEPTATPQTWTYARNSASKDPFDCGRTRFCLDPFWGFAS</sequence>
<accession>A0A8S5LV38</accession>
<name>A0A8S5LV38_9CAUD</name>
<dbReference type="EMBL" id="BK014743">
    <property type="protein sequence ID" value="DAD73754.1"/>
    <property type="molecule type" value="Genomic_DNA"/>
</dbReference>